<reference evidence="2 3" key="1">
    <citation type="journal article" date="2018" name="Sci. Rep.">
        <title>Genome Features and Biochemical Characteristics of a Robust, Fast Growing and Naturally Transformable Cyanobacterium Synechococcus elongatus PCC 11801 Isolated from India.</title>
        <authorList>
            <person name="Jaiswal D."/>
            <person name="Sengupta A."/>
            <person name="Sohoni S."/>
            <person name="Sengupta S."/>
            <person name="Phadnavis A.G."/>
            <person name="Pakrasi H.B."/>
            <person name="Wangikar P.P."/>
        </authorList>
    </citation>
    <scope>NUCLEOTIDE SEQUENCE [LARGE SCALE GENOMIC DNA]</scope>
    <source>
        <strain evidence="2 3">PCC 11801</strain>
    </source>
</reference>
<sequence length="64" mass="7011">MDEPPISNHPWHWQDLDLGSSSVAVRCLGLGCLSLITCCWLFQMLGSVTVGPVAIESTVINQQR</sequence>
<keyword evidence="1" id="KW-0472">Membrane</keyword>
<name>A0AAN1QM81_SYNEL</name>
<feature type="transmembrane region" description="Helical" evidence="1">
    <location>
        <begin position="23"/>
        <end position="42"/>
    </location>
</feature>
<dbReference type="Proteomes" id="UP000267249">
    <property type="component" value="Chromosome"/>
</dbReference>
<keyword evidence="1" id="KW-1133">Transmembrane helix</keyword>
<dbReference type="AlphaFoldDB" id="A0AAN1QM81"/>
<protein>
    <submittedName>
        <fullName evidence="2">Uncharacterized protein</fullName>
    </submittedName>
</protein>
<evidence type="ECO:0000313" key="3">
    <source>
        <dbReference type="Proteomes" id="UP000267249"/>
    </source>
</evidence>
<evidence type="ECO:0000256" key="1">
    <source>
        <dbReference type="SAM" id="Phobius"/>
    </source>
</evidence>
<accession>A0AAN1QM81</accession>
<gene>
    <name evidence="2" type="ORF">DOP62_02605</name>
</gene>
<proteinExistence type="predicted"/>
<evidence type="ECO:0000313" key="2">
    <source>
        <dbReference type="EMBL" id="AZB71760.1"/>
    </source>
</evidence>
<keyword evidence="1" id="KW-0812">Transmembrane</keyword>
<dbReference type="RefSeq" id="WP_208675347.1">
    <property type="nucleotide sequence ID" value="NZ_CP030139.2"/>
</dbReference>
<dbReference type="EMBL" id="CP030139">
    <property type="protein sequence ID" value="AZB71760.1"/>
    <property type="molecule type" value="Genomic_DNA"/>
</dbReference>
<organism evidence="2 3">
    <name type="scientific">Synechococcus elongatus PCC 11801</name>
    <dbReference type="NCBI Taxonomy" id="2219813"/>
    <lineage>
        <taxon>Bacteria</taxon>
        <taxon>Bacillati</taxon>
        <taxon>Cyanobacteriota</taxon>
        <taxon>Cyanophyceae</taxon>
        <taxon>Synechococcales</taxon>
        <taxon>Synechococcaceae</taxon>
        <taxon>Synechococcus</taxon>
    </lineage>
</organism>